<dbReference type="EMBL" id="JABSTQ010003902">
    <property type="protein sequence ID" value="KAG0443052.1"/>
    <property type="molecule type" value="Genomic_DNA"/>
</dbReference>
<sequence length="76" mass="8597">MRTESYRSKKGKEMALLQPQSPANWKAKAEIGEDTEAAMLSRTPAEKQAFRLGARAFYIKCTQYLLSRLPFDSAVL</sequence>
<reference evidence="1 2" key="1">
    <citation type="journal article" date="2020" name="Cell">
        <title>Large-Scale Comparative Analyses of Tick Genomes Elucidate Their Genetic Diversity and Vector Capacities.</title>
        <authorList>
            <consortium name="Tick Genome and Microbiome Consortium (TIGMIC)"/>
            <person name="Jia N."/>
            <person name="Wang J."/>
            <person name="Shi W."/>
            <person name="Du L."/>
            <person name="Sun Y."/>
            <person name="Zhan W."/>
            <person name="Jiang J.F."/>
            <person name="Wang Q."/>
            <person name="Zhang B."/>
            <person name="Ji P."/>
            <person name="Bell-Sakyi L."/>
            <person name="Cui X.M."/>
            <person name="Yuan T.T."/>
            <person name="Jiang B.G."/>
            <person name="Yang W.F."/>
            <person name="Lam T.T."/>
            <person name="Chang Q.C."/>
            <person name="Ding S.J."/>
            <person name="Wang X.J."/>
            <person name="Zhu J.G."/>
            <person name="Ruan X.D."/>
            <person name="Zhao L."/>
            <person name="Wei J.T."/>
            <person name="Ye R.Z."/>
            <person name="Que T.C."/>
            <person name="Du C.H."/>
            <person name="Zhou Y.H."/>
            <person name="Cheng J.X."/>
            <person name="Dai P.F."/>
            <person name="Guo W.B."/>
            <person name="Han X.H."/>
            <person name="Huang E.J."/>
            <person name="Li L.F."/>
            <person name="Wei W."/>
            <person name="Gao Y.C."/>
            <person name="Liu J.Z."/>
            <person name="Shao H.Z."/>
            <person name="Wang X."/>
            <person name="Wang C.C."/>
            <person name="Yang T.C."/>
            <person name="Huo Q.B."/>
            <person name="Li W."/>
            <person name="Chen H.Y."/>
            <person name="Chen S.E."/>
            <person name="Zhou L.G."/>
            <person name="Ni X.B."/>
            <person name="Tian J.H."/>
            <person name="Sheng Y."/>
            <person name="Liu T."/>
            <person name="Pan Y.S."/>
            <person name="Xia L.Y."/>
            <person name="Li J."/>
            <person name="Zhao F."/>
            <person name="Cao W.C."/>
        </authorList>
    </citation>
    <scope>NUCLEOTIDE SEQUENCE [LARGE SCALE GENOMIC DNA]</scope>
    <source>
        <strain evidence="1">Iper-2018</strain>
    </source>
</reference>
<organism evidence="1 2">
    <name type="scientific">Ixodes persulcatus</name>
    <name type="common">Taiga tick</name>
    <dbReference type="NCBI Taxonomy" id="34615"/>
    <lineage>
        <taxon>Eukaryota</taxon>
        <taxon>Metazoa</taxon>
        <taxon>Ecdysozoa</taxon>
        <taxon>Arthropoda</taxon>
        <taxon>Chelicerata</taxon>
        <taxon>Arachnida</taxon>
        <taxon>Acari</taxon>
        <taxon>Parasitiformes</taxon>
        <taxon>Ixodida</taxon>
        <taxon>Ixodoidea</taxon>
        <taxon>Ixodidae</taxon>
        <taxon>Ixodinae</taxon>
        <taxon>Ixodes</taxon>
    </lineage>
</organism>
<name>A0AC60QTV6_IXOPE</name>
<keyword evidence="2" id="KW-1185">Reference proteome</keyword>
<comment type="caution">
    <text evidence="1">The sequence shown here is derived from an EMBL/GenBank/DDBJ whole genome shotgun (WGS) entry which is preliminary data.</text>
</comment>
<evidence type="ECO:0000313" key="1">
    <source>
        <dbReference type="EMBL" id="KAG0443052.1"/>
    </source>
</evidence>
<evidence type="ECO:0000313" key="2">
    <source>
        <dbReference type="Proteomes" id="UP000805193"/>
    </source>
</evidence>
<proteinExistence type="predicted"/>
<accession>A0AC60QTV6</accession>
<dbReference type="Proteomes" id="UP000805193">
    <property type="component" value="Unassembled WGS sequence"/>
</dbReference>
<gene>
    <name evidence="1" type="ORF">HPB47_015338</name>
</gene>
<protein>
    <submittedName>
        <fullName evidence="1">Uncharacterized protein</fullName>
    </submittedName>
</protein>